<dbReference type="AlphaFoldDB" id="A0A2K2HD10"/>
<dbReference type="Pfam" id="PF13740">
    <property type="entry name" value="ACT_6"/>
    <property type="match status" value="1"/>
</dbReference>
<organism evidence="2 3">
    <name type="scientific">Geothermobacter hydrogeniphilus</name>
    <dbReference type="NCBI Taxonomy" id="1969733"/>
    <lineage>
        <taxon>Bacteria</taxon>
        <taxon>Pseudomonadati</taxon>
        <taxon>Thermodesulfobacteriota</taxon>
        <taxon>Desulfuromonadia</taxon>
        <taxon>Desulfuromonadales</taxon>
        <taxon>Geothermobacteraceae</taxon>
        <taxon>Geothermobacter</taxon>
    </lineage>
</organism>
<name>A0A2K2HD10_9BACT</name>
<comment type="caution">
    <text evidence="2">The sequence shown here is derived from an EMBL/GenBank/DDBJ whole genome shotgun (WGS) entry which is preliminary data.</text>
</comment>
<evidence type="ECO:0000259" key="1">
    <source>
        <dbReference type="PROSITE" id="PS51671"/>
    </source>
</evidence>
<gene>
    <name evidence="2" type="ORF">C2E25_03840</name>
</gene>
<dbReference type="RefSeq" id="WP_103114469.1">
    <property type="nucleotide sequence ID" value="NZ_PPFX01000005.1"/>
</dbReference>
<dbReference type="Gene3D" id="3.30.70.260">
    <property type="match status" value="2"/>
</dbReference>
<dbReference type="PANTHER" id="PTHR34875">
    <property type="entry name" value="UPF0237 PROTEIN MJ1558"/>
    <property type="match status" value="1"/>
</dbReference>
<dbReference type="SUPFAM" id="SSF55021">
    <property type="entry name" value="ACT-like"/>
    <property type="match status" value="2"/>
</dbReference>
<dbReference type="EMBL" id="PPFX01000005">
    <property type="protein sequence ID" value="PNU21176.1"/>
    <property type="molecule type" value="Genomic_DNA"/>
</dbReference>
<evidence type="ECO:0000313" key="2">
    <source>
        <dbReference type="EMBL" id="PNU21176.1"/>
    </source>
</evidence>
<dbReference type="InterPro" id="IPR050990">
    <property type="entry name" value="UPF0237/GcvR_regulator"/>
</dbReference>
<sequence length="176" mass="19401">MENRFIMTAFGEDRPGIVADVTRILFDNGCNLEETSMTQLADEFTLILLFSADRPEMTELLERECRRLEKEKGISAFVRLLRNRSGRTMVARAGSVLHVEGVDQAGIVYKVSQFLADKGLNICDLKSQVSPSPGSGTILYIMDIHVQLPEGTDLSAFEQGLAVVADDLNVDISFSA</sequence>
<dbReference type="InterPro" id="IPR016867">
    <property type="entry name" value="GcvR"/>
</dbReference>
<protein>
    <submittedName>
        <fullName evidence="2">Amino acid-binding protein</fullName>
    </submittedName>
</protein>
<dbReference type="PANTHER" id="PTHR34875:SF6">
    <property type="entry name" value="UPF0237 PROTEIN MJ1558"/>
    <property type="match status" value="1"/>
</dbReference>
<evidence type="ECO:0000313" key="3">
    <source>
        <dbReference type="Proteomes" id="UP000236340"/>
    </source>
</evidence>
<dbReference type="Proteomes" id="UP000236340">
    <property type="component" value="Unassembled WGS sequence"/>
</dbReference>
<dbReference type="GO" id="GO:0006355">
    <property type="term" value="P:regulation of DNA-templated transcription"/>
    <property type="evidence" value="ECO:0007669"/>
    <property type="project" value="InterPro"/>
</dbReference>
<dbReference type="CDD" id="cd04869">
    <property type="entry name" value="ACT_GcvR_2"/>
    <property type="match status" value="1"/>
</dbReference>
<proteinExistence type="predicted"/>
<dbReference type="InterPro" id="IPR002912">
    <property type="entry name" value="ACT_dom"/>
</dbReference>
<accession>A0A2K2HD10</accession>
<dbReference type="PROSITE" id="PS51671">
    <property type="entry name" value="ACT"/>
    <property type="match status" value="2"/>
</dbReference>
<dbReference type="InterPro" id="IPR045865">
    <property type="entry name" value="ACT-like_dom_sf"/>
</dbReference>
<reference evidence="2 3" key="1">
    <citation type="journal article" date="2018" name="Genome Announc.">
        <title>Genome Sequence of Geothermobacter sp. HR-1 Iron Reducer from the Loihi Seamount.</title>
        <authorList>
            <person name="Smith H."/>
            <person name="Abuyen K."/>
            <person name="Tremblay J."/>
            <person name="Savalia P."/>
            <person name="Perez-Rodriguez I."/>
            <person name="Emerson D."/>
            <person name="Tully B."/>
            <person name="Amend J."/>
        </authorList>
    </citation>
    <scope>NUCLEOTIDE SEQUENCE [LARGE SCALE GENOMIC DNA]</scope>
    <source>
        <strain evidence="2 3">HR-1</strain>
    </source>
</reference>
<feature type="domain" description="ACT" evidence="1">
    <location>
        <begin position="6"/>
        <end position="83"/>
    </location>
</feature>
<dbReference type="PIRSF" id="PIRSF028103">
    <property type="entry name" value="GcvR"/>
    <property type="match status" value="1"/>
</dbReference>
<feature type="domain" description="ACT" evidence="1">
    <location>
        <begin position="96"/>
        <end position="175"/>
    </location>
</feature>
<dbReference type="OrthoDB" id="12860at2"/>